<dbReference type="SUPFAM" id="SSF53448">
    <property type="entry name" value="Nucleotide-diphospho-sugar transferases"/>
    <property type="match status" value="1"/>
</dbReference>
<accession>A0A6A7BWN0</accession>
<keyword evidence="5 8" id="KW-1133">Transmembrane helix</keyword>
<keyword evidence="6 8" id="KW-0472">Membrane</keyword>
<organism evidence="10 11">
    <name type="scientific">Piedraia hortae CBS 480.64</name>
    <dbReference type="NCBI Taxonomy" id="1314780"/>
    <lineage>
        <taxon>Eukaryota</taxon>
        <taxon>Fungi</taxon>
        <taxon>Dikarya</taxon>
        <taxon>Ascomycota</taxon>
        <taxon>Pezizomycotina</taxon>
        <taxon>Dothideomycetes</taxon>
        <taxon>Dothideomycetidae</taxon>
        <taxon>Capnodiales</taxon>
        <taxon>Piedraiaceae</taxon>
        <taxon>Piedraia</taxon>
    </lineage>
</organism>
<dbReference type="EMBL" id="MU005990">
    <property type="protein sequence ID" value="KAF2859621.1"/>
    <property type="molecule type" value="Genomic_DNA"/>
</dbReference>
<reference evidence="10" key="1">
    <citation type="journal article" date="2020" name="Stud. Mycol.">
        <title>101 Dothideomycetes genomes: a test case for predicting lifestyles and emergence of pathogens.</title>
        <authorList>
            <person name="Haridas S."/>
            <person name="Albert R."/>
            <person name="Binder M."/>
            <person name="Bloem J."/>
            <person name="Labutti K."/>
            <person name="Salamov A."/>
            <person name="Andreopoulos B."/>
            <person name="Baker S."/>
            <person name="Barry K."/>
            <person name="Bills G."/>
            <person name="Bluhm B."/>
            <person name="Cannon C."/>
            <person name="Castanera R."/>
            <person name="Culley D."/>
            <person name="Daum C."/>
            <person name="Ezra D."/>
            <person name="Gonzalez J."/>
            <person name="Henrissat B."/>
            <person name="Kuo A."/>
            <person name="Liang C."/>
            <person name="Lipzen A."/>
            <person name="Lutzoni F."/>
            <person name="Magnuson J."/>
            <person name="Mondo S."/>
            <person name="Nolan M."/>
            <person name="Ohm R."/>
            <person name="Pangilinan J."/>
            <person name="Park H.-J."/>
            <person name="Ramirez L."/>
            <person name="Alfaro M."/>
            <person name="Sun H."/>
            <person name="Tritt A."/>
            <person name="Yoshinaga Y."/>
            <person name="Zwiers L.-H."/>
            <person name="Turgeon B."/>
            <person name="Goodwin S."/>
            <person name="Spatafora J."/>
            <person name="Crous P."/>
            <person name="Grigoriev I."/>
        </authorList>
    </citation>
    <scope>NUCLEOTIDE SEQUENCE</scope>
    <source>
        <strain evidence="10">CBS 480.64</strain>
    </source>
</reference>
<proteinExistence type="predicted"/>
<dbReference type="PANTHER" id="PTHR47844:SF1">
    <property type="entry name" value="EXOSTOSIN-LIKE 2"/>
    <property type="match status" value="1"/>
</dbReference>
<evidence type="ECO:0000313" key="11">
    <source>
        <dbReference type="Proteomes" id="UP000799421"/>
    </source>
</evidence>
<comment type="subcellular location">
    <subcellularLocation>
        <location evidence="1">Membrane</location>
    </subcellularLocation>
</comment>
<protein>
    <submittedName>
        <fullName evidence="10">Glycosyltransferase family 2 protein</fullName>
    </submittedName>
</protein>
<keyword evidence="4 8" id="KW-0812">Transmembrane</keyword>
<feature type="non-terminal residue" evidence="10">
    <location>
        <position position="1"/>
    </location>
</feature>
<keyword evidence="7" id="KW-0325">Glycoprotein</keyword>
<feature type="transmembrane region" description="Helical" evidence="8">
    <location>
        <begin position="321"/>
        <end position="342"/>
    </location>
</feature>
<evidence type="ECO:0000256" key="5">
    <source>
        <dbReference type="ARBA" id="ARBA00022989"/>
    </source>
</evidence>
<evidence type="ECO:0000256" key="1">
    <source>
        <dbReference type="ARBA" id="ARBA00004370"/>
    </source>
</evidence>
<dbReference type="Pfam" id="PF13641">
    <property type="entry name" value="Glyco_tranf_2_3"/>
    <property type="match status" value="1"/>
</dbReference>
<feature type="chain" id="PRO_5025336301" evidence="9">
    <location>
        <begin position="25"/>
        <end position="380"/>
    </location>
</feature>
<feature type="signal peptide" evidence="9">
    <location>
        <begin position="1"/>
        <end position="24"/>
    </location>
</feature>
<feature type="transmembrane region" description="Helical" evidence="8">
    <location>
        <begin position="348"/>
        <end position="370"/>
    </location>
</feature>
<feature type="transmembrane region" description="Helical" evidence="8">
    <location>
        <begin position="287"/>
        <end position="309"/>
    </location>
</feature>
<keyword evidence="3 10" id="KW-0808">Transferase</keyword>
<evidence type="ECO:0000256" key="3">
    <source>
        <dbReference type="ARBA" id="ARBA00022679"/>
    </source>
</evidence>
<evidence type="ECO:0000256" key="9">
    <source>
        <dbReference type="SAM" id="SignalP"/>
    </source>
</evidence>
<name>A0A6A7BWN0_9PEZI</name>
<evidence type="ECO:0000256" key="7">
    <source>
        <dbReference type="ARBA" id="ARBA00023180"/>
    </source>
</evidence>
<evidence type="ECO:0000256" key="4">
    <source>
        <dbReference type="ARBA" id="ARBA00022692"/>
    </source>
</evidence>
<dbReference type="InterPro" id="IPR052427">
    <property type="entry name" value="Glycosyltrans_GT2/GT47"/>
</dbReference>
<gene>
    <name evidence="10" type="ORF">K470DRAFT_192255</name>
</gene>
<dbReference type="Proteomes" id="UP000799421">
    <property type="component" value="Unassembled WGS sequence"/>
</dbReference>
<dbReference type="InterPro" id="IPR029044">
    <property type="entry name" value="Nucleotide-diphossugar_trans"/>
</dbReference>
<dbReference type="GO" id="GO:0016757">
    <property type="term" value="F:glycosyltransferase activity"/>
    <property type="evidence" value="ECO:0007669"/>
    <property type="project" value="UniProtKB-KW"/>
</dbReference>
<keyword evidence="2" id="KW-0328">Glycosyltransferase</keyword>
<dbReference type="GO" id="GO:0016020">
    <property type="term" value="C:membrane"/>
    <property type="evidence" value="ECO:0007669"/>
    <property type="project" value="UniProtKB-SubCell"/>
</dbReference>
<evidence type="ECO:0000313" key="10">
    <source>
        <dbReference type="EMBL" id="KAF2859621.1"/>
    </source>
</evidence>
<evidence type="ECO:0000256" key="2">
    <source>
        <dbReference type="ARBA" id="ARBA00022676"/>
    </source>
</evidence>
<keyword evidence="11" id="KW-1185">Reference proteome</keyword>
<evidence type="ECO:0000256" key="6">
    <source>
        <dbReference type="ARBA" id="ARBA00023136"/>
    </source>
</evidence>
<evidence type="ECO:0000256" key="8">
    <source>
        <dbReference type="SAM" id="Phobius"/>
    </source>
</evidence>
<dbReference type="Gene3D" id="3.90.550.10">
    <property type="entry name" value="Spore Coat Polysaccharide Biosynthesis Protein SpsA, Chain A"/>
    <property type="match status" value="1"/>
</dbReference>
<keyword evidence="9" id="KW-0732">Signal</keyword>
<dbReference type="OrthoDB" id="2849215at2759"/>
<dbReference type="AlphaFoldDB" id="A0A6A7BWN0"/>
<feature type="non-terminal residue" evidence="10">
    <location>
        <position position="380"/>
    </location>
</feature>
<sequence length="380" mass="44010">LLFTFRYLRLLISIYAYLTTHPKAISPNPKFAPGDVTVLIPTTFKSPPELLSCLRRITSNRPSKIVVITSHTHVQSIRTLCTENILKATVLGVAILNKRTQLLRGLEFVQTPIVVLADDDVLWPSQNYLSILLTIFENEEVGAGGGRQRLKRKARPSFWDFLGTSYLERRVWNNISTNRIDGSISTLSGRTAAYRSCILKNPWFYNYFANDFWKGRLLNSDDDKCLTRWVFRNGWDIAIQTHEDAVLETTLETGWGFIQQCLRWARAHWRGNLIVMEGEKYWCERKYWFGLYAIYIAQWTQFAVVYDGVMLALVRVLWPEMTWGFVGWVLGTKLVKLVPHFWRYPKDLVLVPVSVAFSYLHGVINLYALLTLRTMNWSGK</sequence>
<dbReference type="PANTHER" id="PTHR47844">
    <property type="entry name" value="SYNTHASE CPS1, PUTATIVE (AFU_ORTHOLOGUE AFUA_7G02500)-RELATED"/>
    <property type="match status" value="1"/>
</dbReference>